<reference evidence="1 2" key="1">
    <citation type="submission" date="2018-03" db="EMBL/GenBank/DDBJ databases">
        <title>Whole genome sequencing of Histamine producing bacteria.</title>
        <authorList>
            <person name="Butler K."/>
        </authorList>
    </citation>
    <scope>NUCLEOTIDE SEQUENCE [LARGE SCALE GENOMIC DNA]</scope>
    <source>
        <strain evidence="1 2">Res.4.1</strain>
    </source>
</reference>
<dbReference type="EMBL" id="PYNS01000003">
    <property type="protein sequence ID" value="PSV12375.1"/>
    <property type="molecule type" value="Genomic_DNA"/>
</dbReference>
<dbReference type="RefSeq" id="WP_107184447.1">
    <property type="nucleotide sequence ID" value="NZ_CP131575.1"/>
</dbReference>
<name>A0A2T3KXJ8_PHOLD</name>
<protein>
    <recommendedName>
        <fullName evidence="3">Lipoprotein</fullName>
    </recommendedName>
</protein>
<organism evidence="1 2">
    <name type="scientific">Photobacterium leiognathi subsp. mandapamensis</name>
    <name type="common">Photobacterium mandapamensis</name>
    <dbReference type="NCBI Taxonomy" id="48408"/>
    <lineage>
        <taxon>Bacteria</taxon>
        <taxon>Pseudomonadati</taxon>
        <taxon>Pseudomonadota</taxon>
        <taxon>Gammaproteobacteria</taxon>
        <taxon>Vibrionales</taxon>
        <taxon>Vibrionaceae</taxon>
        <taxon>Photobacterium</taxon>
    </lineage>
</organism>
<evidence type="ECO:0000313" key="1">
    <source>
        <dbReference type="EMBL" id="PSV12375.1"/>
    </source>
</evidence>
<comment type="caution">
    <text evidence="1">The sequence shown here is derived from an EMBL/GenBank/DDBJ whole genome shotgun (WGS) entry which is preliminary data.</text>
</comment>
<proteinExistence type="predicted"/>
<sequence length="558" mass="61229">MQFNKSIIATTLLSIFALSGCNSGGSDSTSTSPVVPTKTITVIDGALENAQICVDLNDNNQCDKSDKVLPQLTNKAGKIEVSLDDAKHALIAQIIAGTTKDSDEITPVSHSYSMITDAGKAVITPFTTLANVDPQALSNIAGDLGIDQQVLLGDLSTSPKARILARSMTPLMTDDIKNIAQQKAKFKAVINKIEEAENNDTLSQLENSRIVINKDGKAEIQPLVKNIADVLVGKTWFMASLNNAQNQHSGVLSANFKDKNNLEFTERNETENTPYTINKENNNIVRTFDDGDTDTQKLLYISKNLIIGAMNNIDEAHDLIVWTTNNLDKQQSLPVTTEQFVGKTWYMLADNSDTPSAEPTVFSFTFNADGSITGSEPNESRETFNAGTWSVTNGVLTTTINDENETDTYINTVIEKSSDYMVIKEKRTDDQEVNYAVLFNNKAQAMSILKQWNNLEVTTKVNIASHNDITELSIDKTEADAKNPDLDSPTITIKNGKVTYLDSIFNDGTYYVMGYNPNQNGHNLYAYGPLKTSVLNGRVQDLDFTHAPIVHATNDLND</sequence>
<dbReference type="AlphaFoldDB" id="A0A2T3KXJ8"/>
<accession>A0A2T3KXJ8</accession>
<gene>
    <name evidence="1" type="ORF">C0W93_04950</name>
</gene>
<evidence type="ECO:0008006" key="3">
    <source>
        <dbReference type="Google" id="ProtNLM"/>
    </source>
</evidence>
<evidence type="ECO:0000313" key="2">
    <source>
        <dbReference type="Proteomes" id="UP000240530"/>
    </source>
</evidence>
<dbReference type="PROSITE" id="PS51257">
    <property type="entry name" value="PROKAR_LIPOPROTEIN"/>
    <property type="match status" value="1"/>
</dbReference>
<dbReference type="Proteomes" id="UP000240530">
    <property type="component" value="Unassembled WGS sequence"/>
</dbReference>